<evidence type="ECO:0000256" key="6">
    <source>
        <dbReference type="SAM" id="SignalP"/>
    </source>
</evidence>
<dbReference type="GeneID" id="5301076"/>
<feature type="signal peptide" evidence="6">
    <location>
        <begin position="1"/>
        <end position="22"/>
    </location>
</feature>
<comment type="subcellular location">
    <subcellularLocation>
        <location evidence="1">Cell outer membrane</location>
    </subcellularLocation>
</comment>
<dbReference type="EMBL" id="JNHI01000045">
    <property type="protein sequence ID" value="KDS26439.1"/>
    <property type="molecule type" value="Genomic_DNA"/>
</dbReference>
<evidence type="ECO:0000313" key="9">
    <source>
        <dbReference type="EMBL" id="KDS26439.1"/>
    </source>
</evidence>
<gene>
    <name evidence="9" type="ORF">M097_4193</name>
</gene>
<dbReference type="SUPFAM" id="SSF48452">
    <property type="entry name" value="TPR-like"/>
    <property type="match status" value="1"/>
</dbReference>
<keyword evidence="5" id="KW-0998">Cell outer membrane</keyword>
<evidence type="ECO:0000256" key="2">
    <source>
        <dbReference type="ARBA" id="ARBA00006275"/>
    </source>
</evidence>
<feature type="domain" description="RagB/SusD" evidence="7">
    <location>
        <begin position="287"/>
        <end position="603"/>
    </location>
</feature>
<evidence type="ECO:0000259" key="7">
    <source>
        <dbReference type="Pfam" id="PF07980"/>
    </source>
</evidence>
<evidence type="ECO:0000256" key="4">
    <source>
        <dbReference type="ARBA" id="ARBA00023136"/>
    </source>
</evidence>
<comment type="caution">
    <text evidence="9">The sequence shown here is derived from an EMBL/GenBank/DDBJ whole genome shotgun (WGS) entry which is preliminary data.</text>
</comment>
<dbReference type="PATRIC" id="fig|1339350.3.peg.3995"/>
<feature type="domain" description="SusD-like N-terminal" evidence="8">
    <location>
        <begin position="61"/>
        <end position="209"/>
    </location>
</feature>
<dbReference type="InterPro" id="IPR011990">
    <property type="entry name" value="TPR-like_helical_dom_sf"/>
</dbReference>
<proteinExistence type="inferred from homology"/>
<comment type="similarity">
    <text evidence="2">Belongs to the SusD family.</text>
</comment>
<feature type="chain" id="PRO_5001744030" evidence="6">
    <location>
        <begin position="23"/>
        <end position="603"/>
    </location>
</feature>
<keyword evidence="3 6" id="KW-0732">Signal</keyword>
<evidence type="ECO:0000313" key="10">
    <source>
        <dbReference type="Proteomes" id="UP000028134"/>
    </source>
</evidence>
<dbReference type="AlphaFoldDB" id="A0A078QT07"/>
<evidence type="ECO:0000256" key="1">
    <source>
        <dbReference type="ARBA" id="ARBA00004442"/>
    </source>
</evidence>
<dbReference type="Pfam" id="PF07980">
    <property type="entry name" value="SusD_RagB"/>
    <property type="match status" value="1"/>
</dbReference>
<accession>A0A078QT07</accession>
<name>A0A078QT07_PHOVU</name>
<evidence type="ECO:0000256" key="5">
    <source>
        <dbReference type="ARBA" id="ARBA00023237"/>
    </source>
</evidence>
<organism evidence="9 10">
    <name type="scientific">Phocaeicola vulgatus str. 3775 SL</name>
    <name type="common">B</name>
    <name type="synonym">iv</name>
    <dbReference type="NCBI Taxonomy" id="1339350"/>
    <lineage>
        <taxon>Bacteria</taxon>
        <taxon>Pseudomonadati</taxon>
        <taxon>Bacteroidota</taxon>
        <taxon>Bacteroidia</taxon>
        <taxon>Bacteroidales</taxon>
        <taxon>Bacteroidaceae</taxon>
        <taxon>Phocaeicola</taxon>
    </lineage>
</organism>
<reference evidence="9 10" key="1">
    <citation type="submission" date="2014-04" db="EMBL/GenBank/DDBJ databases">
        <authorList>
            <person name="Sears C."/>
            <person name="Carroll K."/>
            <person name="Sack B.R."/>
            <person name="Qadri F."/>
            <person name="Myers L.L."/>
            <person name="Chung G.-T."/>
            <person name="Escheverria P."/>
            <person name="Fraser C.M."/>
            <person name="Sadzewicz L."/>
            <person name="Shefchek K.A."/>
            <person name="Tallon L."/>
            <person name="Das S.P."/>
            <person name="Daugherty S."/>
            <person name="Mongodin E.F."/>
        </authorList>
    </citation>
    <scope>NUCLEOTIDE SEQUENCE [LARGE SCALE GENOMIC DNA]</scope>
    <source>
        <strain evidence="10">3775 SL(B) 10 (iv)</strain>
    </source>
</reference>
<sequence>MKFNIKYITFSALLCASMVSCDLDVVPPSDISTETFWKNEKDAWNGLNALYAELPGMDIWDEMYTDNAHSHKPWEGPYELVQTNGITAGNDFGYGYSTVRIANNFIINVDKCDISEGLKERMKAEARFFRAWQYLQLTTKFGKAYLFTDVPEYNAPYAKRDPAEKVQAFILSELNEIAEILPDEYDGSYLYESSRITRAAALALRARAALYFGNYIEAEASAGKVISEGHHSLFRVTSLNAAQQQEADEMEKYIDFAEVGIDKDKFVKGLFSYETLWHKENANPGNPEYILTREYMADDNNCDWTRYTYIRPSQMGSGYSSFEPMQDLVDAYWSIDGKTLPEIPSEETRRARFADMWMKYFAEPVGETYKSVAPAVFREKVPTLDIKSIPYMQEFRNRDSRLYASILFPLKGWQETDFSGDFYYMWDPLKAGSDGNESWTGYNYRKLVSLTPYQGWQSVEDYPIIRYAEVLLTYAEARVQNNGWDEKVQHALNDLRDRCGMPNVPNSLSKDAALELVRNERRIELAAEGHRYDDIRRYGLEYCREAMNGESTAPCGGFDPVKKEWQKYVVIDKVWGDRLLLMPIPTSAMDVNPLLKDDQNPGY</sequence>
<evidence type="ECO:0000259" key="8">
    <source>
        <dbReference type="Pfam" id="PF14322"/>
    </source>
</evidence>
<keyword evidence="4" id="KW-0472">Membrane</keyword>
<evidence type="ECO:0000256" key="3">
    <source>
        <dbReference type="ARBA" id="ARBA00022729"/>
    </source>
</evidence>
<dbReference type="Pfam" id="PF14322">
    <property type="entry name" value="SusD-like_3"/>
    <property type="match status" value="1"/>
</dbReference>
<dbReference type="InterPro" id="IPR033985">
    <property type="entry name" value="SusD-like_N"/>
</dbReference>
<dbReference type="Gene3D" id="1.25.40.390">
    <property type="match status" value="1"/>
</dbReference>
<dbReference type="GO" id="GO:0009279">
    <property type="term" value="C:cell outer membrane"/>
    <property type="evidence" value="ECO:0007669"/>
    <property type="project" value="UniProtKB-SubCell"/>
</dbReference>
<dbReference type="Proteomes" id="UP000028134">
    <property type="component" value="Unassembled WGS sequence"/>
</dbReference>
<dbReference type="InterPro" id="IPR012944">
    <property type="entry name" value="SusD_RagB_dom"/>
</dbReference>
<dbReference type="RefSeq" id="WP_005843046.1">
    <property type="nucleotide sequence ID" value="NZ_JNHI01000045.1"/>
</dbReference>
<protein>
    <submittedName>
        <fullName evidence="9">Starch-binding associating with outer membrane family protein</fullName>
    </submittedName>
</protein>
<dbReference type="PROSITE" id="PS51257">
    <property type="entry name" value="PROKAR_LIPOPROTEIN"/>
    <property type="match status" value="1"/>
</dbReference>